<dbReference type="InterPro" id="IPR001841">
    <property type="entry name" value="Znf_RING"/>
</dbReference>
<evidence type="ECO:0000256" key="3">
    <source>
        <dbReference type="ARBA" id="ARBA00022786"/>
    </source>
</evidence>
<evidence type="ECO:0000256" key="4">
    <source>
        <dbReference type="ARBA" id="ARBA00022833"/>
    </source>
</evidence>
<dbReference type="PANTHER" id="PTHR31063">
    <property type="entry name" value="PROTEIN CBG08668"/>
    <property type="match status" value="1"/>
</dbReference>
<organism evidence="7 8">
    <name type="scientific">Strongyloides venezuelensis</name>
    <name type="common">Threadworm</name>
    <dbReference type="NCBI Taxonomy" id="75913"/>
    <lineage>
        <taxon>Eukaryota</taxon>
        <taxon>Metazoa</taxon>
        <taxon>Ecdysozoa</taxon>
        <taxon>Nematoda</taxon>
        <taxon>Chromadorea</taxon>
        <taxon>Rhabditida</taxon>
        <taxon>Tylenchina</taxon>
        <taxon>Panagrolaimomorpha</taxon>
        <taxon>Strongyloidoidea</taxon>
        <taxon>Strongyloididae</taxon>
        <taxon>Strongyloides</taxon>
    </lineage>
</organism>
<dbReference type="PANTHER" id="PTHR31063:SF4">
    <property type="entry name" value="IBR DOMAIN-CONTAINING PROTEIN"/>
    <property type="match status" value="1"/>
</dbReference>
<dbReference type="WBParaSite" id="SVE_1032500.1">
    <property type="protein sequence ID" value="SVE_1032500.1"/>
    <property type="gene ID" value="SVE_1032500"/>
</dbReference>
<reference evidence="7" key="1">
    <citation type="submission" date="2014-07" db="EMBL/GenBank/DDBJ databases">
        <authorList>
            <person name="Martin A.A"/>
            <person name="De Silva N."/>
        </authorList>
    </citation>
    <scope>NUCLEOTIDE SEQUENCE</scope>
</reference>
<dbReference type="PROSITE" id="PS50089">
    <property type="entry name" value="ZF_RING_2"/>
    <property type="match status" value="1"/>
</dbReference>
<dbReference type="PROSITE" id="PS00518">
    <property type="entry name" value="ZF_RING_1"/>
    <property type="match status" value="1"/>
</dbReference>
<evidence type="ECO:0000256" key="2">
    <source>
        <dbReference type="ARBA" id="ARBA00022771"/>
    </source>
</evidence>
<dbReference type="InterPro" id="IPR002867">
    <property type="entry name" value="IBR_dom"/>
</dbReference>
<dbReference type="InterPro" id="IPR017907">
    <property type="entry name" value="Znf_RING_CS"/>
</dbReference>
<dbReference type="CDD" id="cd20335">
    <property type="entry name" value="BRcat_RBR"/>
    <property type="match status" value="1"/>
</dbReference>
<name>A0A0K0FMU6_STRVS</name>
<dbReference type="Pfam" id="PF01485">
    <property type="entry name" value="IBR"/>
    <property type="match status" value="1"/>
</dbReference>
<dbReference type="SUPFAM" id="SSF57850">
    <property type="entry name" value="RING/U-box"/>
    <property type="match status" value="2"/>
</dbReference>
<protein>
    <submittedName>
        <fullName evidence="8">RING-type domain-containing protein</fullName>
    </submittedName>
</protein>
<evidence type="ECO:0000313" key="7">
    <source>
        <dbReference type="Proteomes" id="UP000035680"/>
    </source>
</evidence>
<evidence type="ECO:0000259" key="6">
    <source>
        <dbReference type="PROSITE" id="PS50089"/>
    </source>
</evidence>
<dbReference type="GO" id="GO:0008270">
    <property type="term" value="F:zinc ion binding"/>
    <property type="evidence" value="ECO:0007669"/>
    <property type="project" value="UniProtKB-KW"/>
</dbReference>
<proteinExistence type="predicted"/>
<evidence type="ECO:0000256" key="1">
    <source>
        <dbReference type="ARBA" id="ARBA00022723"/>
    </source>
</evidence>
<keyword evidence="7" id="KW-1185">Reference proteome</keyword>
<sequence>MVFINEERNATKNGNVAKGISVNDGNNDETLSEMDYPYLNEKPNVGRKTEKGRRHAGHAELKKHLSKDAYLSKNVIIDGKIGKREKNRLICETSIDSISANVPYSLNRKNRWNTISPISLNSNVLSSMSEGVTVAVVEQMNTIPDIGCVNEKTKKHLIEGCVTGVTIGNEDGSLTKKVSHSACGANLSSLLRSDVKVKDKKGSETSDLDFNEFEDSNDSIKAKALVRYHINTSHKNTDYSICKHFKQQQKVLKTTQKSGKKNKKQLKKFELDEIGLMSNDEEINGIGELCSITRPIASTFSLADFIKESAPVIVDIKPVEIIEEMAAPQNNKIKPKELLSLPNELRASTLFDEIEIDVSKWNKFNFIEEVDKLIEKKTYTMEWMDEGKTRLRADFSNVLQDMPSSHKKMKLMVIITKLQNKENTLRVLFNASFKIYKIIKYQKIKNIIEKNIFDANTNITSIKDFLDACVIAGRNWIDIDDKETMKENLTKEDINWDEYDNIYNSEQLSQNVKPFTEYQLCEILTNKYVTGNDEAFETLEKKICCDENFDSDRFSDFDPEYDDDFEKVHFNECSDDDHKEKKQVSAFLKSCTVCEASLSLDNAVFLNECGHNFCRECIKKNLHNQIRSGVTPLECPTCQTEIPITFLPLIFPLPLVSFYINLQYVKQMEIEGVNITNCKKCKAVANIESINEYNNVNCQKCGIHWCVLCNEAPHFPLTCKQNTEWREKFNRQSENMKDININVIDNNNVISQKFFITAKEAHDLRFNRQQSAKVDRAWKKLRTENSDKTFLQSRKTLLHLVEYGYAWLYMNRNNKPENYNKIKNILSGFLIELNCVDESILNNGKGNWEQLIQKIKQNIDKILNEFRN</sequence>
<keyword evidence="3" id="KW-0833">Ubl conjugation pathway</keyword>
<accession>A0A0K0FMU6</accession>
<evidence type="ECO:0000313" key="8">
    <source>
        <dbReference type="WBParaSite" id="SVE_1032500.1"/>
    </source>
</evidence>
<keyword evidence="2 5" id="KW-0863">Zinc-finger</keyword>
<keyword evidence="4" id="KW-0862">Zinc</keyword>
<dbReference type="AlphaFoldDB" id="A0A0K0FMU6"/>
<dbReference type="SMART" id="SM00184">
    <property type="entry name" value="RING"/>
    <property type="match status" value="1"/>
</dbReference>
<keyword evidence="1" id="KW-0479">Metal-binding</keyword>
<dbReference type="Gene3D" id="3.30.40.10">
    <property type="entry name" value="Zinc/RING finger domain, C3HC4 (zinc finger)"/>
    <property type="match status" value="1"/>
</dbReference>
<evidence type="ECO:0000256" key="5">
    <source>
        <dbReference type="PROSITE-ProRule" id="PRU00175"/>
    </source>
</evidence>
<dbReference type="Proteomes" id="UP000035680">
    <property type="component" value="Unassembled WGS sequence"/>
</dbReference>
<feature type="domain" description="RING-type" evidence="6">
    <location>
        <begin position="591"/>
        <end position="639"/>
    </location>
</feature>
<dbReference type="Pfam" id="PF13639">
    <property type="entry name" value="zf-RING_2"/>
    <property type="match status" value="1"/>
</dbReference>
<reference evidence="8" key="2">
    <citation type="submission" date="2015-08" db="UniProtKB">
        <authorList>
            <consortium name="WormBaseParasite"/>
        </authorList>
    </citation>
    <scope>IDENTIFICATION</scope>
</reference>
<dbReference type="InterPro" id="IPR013083">
    <property type="entry name" value="Znf_RING/FYVE/PHD"/>
</dbReference>